<dbReference type="Proteomes" id="UP001054945">
    <property type="component" value="Unassembled WGS sequence"/>
</dbReference>
<sequence length="113" mass="13007">MAQSRSGNSTPTPYSHPRFSQLKRESLLPQTRRLRLSSIRSRDLKKGSSSGKTLSFLVNRRIPRDLLQFLILAKSVLHHPGSTFTSSRAFSLHKNRVSMQCHAFFFYHMIEGF</sequence>
<organism evidence="2 3">
    <name type="scientific">Caerostris extrusa</name>
    <name type="common">Bark spider</name>
    <name type="synonym">Caerostris bankana</name>
    <dbReference type="NCBI Taxonomy" id="172846"/>
    <lineage>
        <taxon>Eukaryota</taxon>
        <taxon>Metazoa</taxon>
        <taxon>Ecdysozoa</taxon>
        <taxon>Arthropoda</taxon>
        <taxon>Chelicerata</taxon>
        <taxon>Arachnida</taxon>
        <taxon>Araneae</taxon>
        <taxon>Araneomorphae</taxon>
        <taxon>Entelegynae</taxon>
        <taxon>Araneoidea</taxon>
        <taxon>Araneidae</taxon>
        <taxon>Caerostris</taxon>
    </lineage>
</organism>
<protein>
    <submittedName>
        <fullName evidence="2">Uncharacterized protein</fullName>
    </submittedName>
</protein>
<accession>A0AAV4NCA9</accession>
<gene>
    <name evidence="2" type="ORF">CEXT_608081</name>
</gene>
<evidence type="ECO:0000313" key="2">
    <source>
        <dbReference type="EMBL" id="GIX82288.1"/>
    </source>
</evidence>
<comment type="caution">
    <text evidence="2">The sequence shown here is derived from an EMBL/GenBank/DDBJ whole genome shotgun (WGS) entry which is preliminary data.</text>
</comment>
<dbReference type="EMBL" id="BPLR01020765">
    <property type="protein sequence ID" value="GIX82288.1"/>
    <property type="molecule type" value="Genomic_DNA"/>
</dbReference>
<keyword evidence="3" id="KW-1185">Reference proteome</keyword>
<reference evidence="2 3" key="1">
    <citation type="submission" date="2021-06" db="EMBL/GenBank/DDBJ databases">
        <title>Caerostris extrusa draft genome.</title>
        <authorList>
            <person name="Kono N."/>
            <person name="Arakawa K."/>
        </authorList>
    </citation>
    <scope>NUCLEOTIDE SEQUENCE [LARGE SCALE GENOMIC DNA]</scope>
</reference>
<evidence type="ECO:0000256" key="1">
    <source>
        <dbReference type="SAM" id="MobiDB-lite"/>
    </source>
</evidence>
<feature type="compositionally biased region" description="Polar residues" evidence="1">
    <location>
        <begin position="1"/>
        <end position="13"/>
    </location>
</feature>
<dbReference type="AlphaFoldDB" id="A0AAV4NCA9"/>
<evidence type="ECO:0000313" key="3">
    <source>
        <dbReference type="Proteomes" id="UP001054945"/>
    </source>
</evidence>
<feature type="region of interest" description="Disordered" evidence="1">
    <location>
        <begin position="1"/>
        <end position="25"/>
    </location>
</feature>
<name>A0AAV4NCA9_CAEEX</name>
<proteinExistence type="predicted"/>